<dbReference type="SUPFAM" id="SSF51445">
    <property type="entry name" value="(Trans)glycosidases"/>
    <property type="match status" value="1"/>
</dbReference>
<dbReference type="Proteomes" id="UP000190286">
    <property type="component" value="Unassembled WGS sequence"/>
</dbReference>
<dbReference type="RefSeq" id="WP_078785574.1">
    <property type="nucleotide sequence ID" value="NZ_FUYF01000040.1"/>
</dbReference>
<accession>A0A1T4Y5W2</accession>
<dbReference type="EMBL" id="FUYF01000040">
    <property type="protein sequence ID" value="SKA97197.1"/>
    <property type="molecule type" value="Genomic_DNA"/>
</dbReference>
<keyword evidence="2" id="KW-0326">Glycosidase</keyword>
<dbReference type="InterPro" id="IPR013785">
    <property type="entry name" value="Aldolase_TIM"/>
</dbReference>
<dbReference type="GO" id="GO:0004557">
    <property type="term" value="F:alpha-galactosidase activity"/>
    <property type="evidence" value="ECO:0007669"/>
    <property type="project" value="InterPro"/>
</dbReference>
<keyword evidence="4" id="KW-1185">Reference proteome</keyword>
<gene>
    <name evidence="3" type="ORF">SAMN02745178_02780</name>
</gene>
<dbReference type="AlphaFoldDB" id="A0A1T4Y5W2"/>
<evidence type="ECO:0000313" key="4">
    <source>
        <dbReference type="Proteomes" id="UP000190286"/>
    </source>
</evidence>
<dbReference type="PRINTS" id="PR00743">
    <property type="entry name" value="GLHYDRLASE36"/>
</dbReference>
<dbReference type="InterPro" id="IPR038417">
    <property type="entry name" value="Alpga-gal_N_sf"/>
</dbReference>
<dbReference type="CDD" id="cd14791">
    <property type="entry name" value="GH36"/>
    <property type="match status" value="1"/>
</dbReference>
<dbReference type="GO" id="GO:0016052">
    <property type="term" value="P:carbohydrate catabolic process"/>
    <property type="evidence" value="ECO:0007669"/>
    <property type="project" value="InterPro"/>
</dbReference>
<reference evidence="3 4" key="1">
    <citation type="submission" date="2017-02" db="EMBL/GenBank/DDBJ databases">
        <authorList>
            <person name="Peterson S.W."/>
        </authorList>
    </citation>
    <scope>NUCLEOTIDE SEQUENCE [LARGE SCALE GENOMIC DNA]</scope>
    <source>
        <strain evidence="3 4">ATCC 27749</strain>
    </source>
</reference>
<evidence type="ECO:0000313" key="3">
    <source>
        <dbReference type="EMBL" id="SKA97197.1"/>
    </source>
</evidence>
<proteinExistence type="predicted"/>
<evidence type="ECO:0000256" key="2">
    <source>
        <dbReference type="ARBA" id="ARBA00023295"/>
    </source>
</evidence>
<name>A0A1T4Y5W2_9FIRM</name>
<dbReference type="PANTHER" id="PTHR43053">
    <property type="entry name" value="GLYCOSIDASE FAMILY 31"/>
    <property type="match status" value="1"/>
</dbReference>
<protein>
    <submittedName>
        <fullName evidence="3">Alpha-galactosidase</fullName>
    </submittedName>
</protein>
<dbReference type="Pfam" id="PF02065">
    <property type="entry name" value="Melibiase"/>
    <property type="match status" value="1"/>
</dbReference>
<dbReference type="PANTHER" id="PTHR43053:SF3">
    <property type="entry name" value="ALPHA-GALACTOSIDASE C-RELATED"/>
    <property type="match status" value="1"/>
</dbReference>
<evidence type="ECO:0000256" key="1">
    <source>
        <dbReference type="ARBA" id="ARBA00022801"/>
    </source>
</evidence>
<dbReference type="OrthoDB" id="9758822at2"/>
<dbReference type="InterPro" id="IPR050985">
    <property type="entry name" value="Alpha-glycosidase_related"/>
</dbReference>
<dbReference type="STRING" id="745368.SAMN02745178_02780"/>
<organism evidence="3 4">
    <name type="scientific">Gemmiger formicilis</name>
    <dbReference type="NCBI Taxonomy" id="745368"/>
    <lineage>
        <taxon>Bacteria</taxon>
        <taxon>Bacillati</taxon>
        <taxon>Bacillota</taxon>
        <taxon>Clostridia</taxon>
        <taxon>Eubacteriales</taxon>
        <taxon>Gemmiger</taxon>
    </lineage>
</organism>
<keyword evidence="1" id="KW-0378">Hydrolase</keyword>
<sequence length="694" mass="76150">MREILNRYTLGGLTAVYRREEDIVELLLVPAGSEGGIARADCAAEPLIQAKLTEDDAPAFFSGGRTMRNSPTVKAMRYAGQTAQKSADKTVVVTKLTDPRGLAYTHTLTLYAGNPAAEVVTSVENTGSEAHTLEMLSSFTLGSLSPFSEGLAPESLKIHRLRSTWSAEGRLVTEAAEDLQLEPSWKCYSANSVRFGSVGSFPVRGFVPFCAVEDTAHGVTWAAATTQGSSWQMELYRQDFGLSLSGGLADREFGTWCKTLAPGARFTAPKAVLTAVCGGADTAAQVLAENTRRAIEPLLPASEKTLPVLFNEFCSTWGKPTEETVLRHVRALKGKNLGFYVIDAGWYDDDAFEAAAKLGRWELSRRAFPHGLKYVVDAIHNAGMKAGIWFEFEMAGRDEPDCFTKTDWLLTRDGRPITAGDRRFWDMRKPKVQEYLAHRVIDFLRDNDIDYMKVDYNETIGLGCDGAESLGEGLYEQILASQQFFARIRRELPDLVLELCASGGHRLCHSFLELACMASFSDAHECDEIPIIAANMHRMILPRQSQIWAVAKAGQPLQKLYYQICSGLLGRLCFSGEPDALSAAQWTVMDEGTAFYGKAASIIDHGVSQRFGSRIVSYRAPRGWQAVVRRGETQTLVVVHTFGAAPEAVTLPVGGKIAAQFMRYGLTVTHLDGQLTVHGFTDFDAAAFILENEG</sequence>
<dbReference type="Gene3D" id="3.20.20.70">
    <property type="entry name" value="Aldolase class I"/>
    <property type="match status" value="1"/>
</dbReference>
<dbReference type="Gene3D" id="2.70.98.60">
    <property type="entry name" value="alpha-galactosidase from lactobacil brevis"/>
    <property type="match status" value="1"/>
</dbReference>
<dbReference type="InterPro" id="IPR002252">
    <property type="entry name" value="Glyco_hydro_36"/>
</dbReference>
<dbReference type="InterPro" id="IPR017853">
    <property type="entry name" value="GH"/>
</dbReference>
<dbReference type="GeneID" id="93339200"/>